<dbReference type="SUPFAM" id="SSF53335">
    <property type="entry name" value="S-adenosyl-L-methionine-dependent methyltransferases"/>
    <property type="match status" value="1"/>
</dbReference>
<keyword evidence="2 6" id="KW-0489">Methyltransferase</keyword>
<dbReference type="InterPro" id="IPR010280">
    <property type="entry name" value="U5_MeTrfase_fam"/>
</dbReference>
<dbReference type="PANTHER" id="PTHR11061:SF49">
    <property type="entry name" value="23S RRNA (URACIL(1939)-C(5))-METHYLTRANSFERASE RLMD"/>
    <property type="match status" value="1"/>
</dbReference>
<keyword evidence="1" id="KW-0408">Iron</keyword>
<feature type="binding site" evidence="6">
    <location>
        <position position="273"/>
    </location>
    <ligand>
        <name>S-adenosyl-L-methionine</name>
        <dbReference type="ChEBI" id="CHEBI:59789"/>
    </ligand>
</feature>
<feature type="domain" description="TRAM" evidence="8">
    <location>
        <begin position="8"/>
        <end position="74"/>
    </location>
</feature>
<dbReference type="Gene3D" id="3.40.50.150">
    <property type="entry name" value="Vaccinia Virus protein VP39"/>
    <property type="match status" value="1"/>
</dbReference>
<evidence type="ECO:0000256" key="2">
    <source>
        <dbReference type="ARBA" id="ARBA00022603"/>
    </source>
</evidence>
<evidence type="ECO:0000256" key="4">
    <source>
        <dbReference type="ARBA" id="ARBA00022691"/>
    </source>
</evidence>
<dbReference type="AlphaFoldDB" id="A0A512H6R1"/>
<dbReference type="Proteomes" id="UP000321567">
    <property type="component" value="Unassembled WGS sequence"/>
</dbReference>
<proteinExistence type="inferred from homology"/>
<protein>
    <submittedName>
        <fullName evidence="9">23S rRNA methyltransferase</fullName>
    </submittedName>
</protein>
<dbReference type="GO" id="GO:0051539">
    <property type="term" value="F:4 iron, 4 sulfur cluster binding"/>
    <property type="evidence" value="ECO:0007669"/>
    <property type="project" value="UniProtKB-KW"/>
</dbReference>
<evidence type="ECO:0000256" key="3">
    <source>
        <dbReference type="ARBA" id="ARBA00022679"/>
    </source>
</evidence>
<dbReference type="EMBL" id="BJZO01000027">
    <property type="protein sequence ID" value="GEO81155.1"/>
    <property type="molecule type" value="Genomic_DNA"/>
</dbReference>
<keyword evidence="10" id="KW-1185">Reference proteome</keyword>
<accession>A0A512H6R1</accession>
<evidence type="ECO:0000256" key="7">
    <source>
        <dbReference type="SAM" id="MobiDB-lite"/>
    </source>
</evidence>
<dbReference type="PROSITE" id="PS51687">
    <property type="entry name" value="SAM_MT_RNA_M5U"/>
    <property type="match status" value="1"/>
</dbReference>
<keyword evidence="1" id="KW-0004">4Fe-4S</keyword>
<dbReference type="PANTHER" id="PTHR11061">
    <property type="entry name" value="RNA M5U METHYLTRANSFERASE"/>
    <property type="match status" value="1"/>
</dbReference>
<dbReference type="GO" id="GO:0070041">
    <property type="term" value="F:rRNA (uridine-C5-)-methyltransferase activity"/>
    <property type="evidence" value="ECO:0007669"/>
    <property type="project" value="TreeGrafter"/>
</dbReference>
<dbReference type="Gene3D" id="2.40.50.1070">
    <property type="match status" value="1"/>
</dbReference>
<dbReference type="OrthoDB" id="9804590at2"/>
<comment type="caution">
    <text evidence="9">The sequence shown here is derived from an EMBL/GenBank/DDBJ whole genome shotgun (WGS) entry which is preliminary data.</text>
</comment>
<feature type="binding site" evidence="6">
    <location>
        <position position="303"/>
    </location>
    <ligand>
        <name>S-adenosyl-L-methionine</name>
        <dbReference type="ChEBI" id="CHEBI:59789"/>
    </ligand>
</feature>
<dbReference type="InterPro" id="IPR012340">
    <property type="entry name" value="NA-bd_OB-fold"/>
</dbReference>
<keyword evidence="5" id="KW-0411">Iron-sulfur</keyword>
<sequence length="447" mass="47013">MTRPPRSRSSAGRPPAPFEGTVESLGDRGDGLIRVPDSGALFYVPDALPGERVRVRPLARKADGWTTALDAVLEPSPERITPPCPHADVCGGCAILHWAPDAVAAWKRDLVVRALARRGLADACVRATVSLPPGTRRRLNVGLRGRQKAAVVGFCRRASHELVDTPHCLLPTPALARAMADLRRLGPSFLAPGETADALLTDTDAGLDLVLTPPKGPDLALREALAALAENADLAQLSMGPTPAQAELLAGRRALSVDLGGVEIRPPAGPFLQPSREGERALQALVLEALADLPARAGVADLFCGVGTFSLPLARAGYRVRAHDNAPASLRALARTGRVEASERDLFRAPLTGSDLAELGAVVLDPPRAGAQAQVQVLAEAGPPRLALVSCAPGTFARDARILVDGGYRLEWVAPVDQFTGSAHVEVVARFVRDAPAGSPRRAFLLP</sequence>
<dbReference type="GO" id="GO:0070475">
    <property type="term" value="P:rRNA base methylation"/>
    <property type="evidence" value="ECO:0007669"/>
    <property type="project" value="TreeGrafter"/>
</dbReference>
<feature type="binding site" evidence="6">
    <location>
        <position position="324"/>
    </location>
    <ligand>
        <name>S-adenosyl-L-methionine</name>
        <dbReference type="ChEBI" id="CHEBI:59789"/>
    </ligand>
</feature>
<organism evidence="9 10">
    <name type="scientific">Pararhodospirillum oryzae</name>
    <dbReference type="NCBI Taxonomy" id="478448"/>
    <lineage>
        <taxon>Bacteria</taxon>
        <taxon>Pseudomonadati</taxon>
        <taxon>Pseudomonadota</taxon>
        <taxon>Alphaproteobacteria</taxon>
        <taxon>Rhodospirillales</taxon>
        <taxon>Rhodospirillaceae</taxon>
        <taxon>Pararhodospirillum</taxon>
    </lineage>
</organism>
<feature type="active site" description="Nucleophile" evidence="6">
    <location>
        <position position="391"/>
    </location>
</feature>
<evidence type="ECO:0000256" key="1">
    <source>
        <dbReference type="ARBA" id="ARBA00022485"/>
    </source>
</evidence>
<name>A0A512H6R1_9PROT</name>
<feature type="compositionally biased region" description="Low complexity" evidence="7">
    <location>
        <begin position="1"/>
        <end position="13"/>
    </location>
</feature>
<reference evidence="9 10" key="1">
    <citation type="submission" date="2019-07" db="EMBL/GenBank/DDBJ databases">
        <title>Whole genome shotgun sequence of Rhodospirillum oryzae NBRC 107573.</title>
        <authorList>
            <person name="Hosoyama A."/>
            <person name="Uohara A."/>
            <person name="Ohji S."/>
            <person name="Ichikawa N."/>
        </authorList>
    </citation>
    <scope>NUCLEOTIDE SEQUENCE [LARGE SCALE GENOMIC DNA]</scope>
    <source>
        <strain evidence="9 10">NBRC 107573</strain>
    </source>
</reference>
<dbReference type="Gene3D" id="2.40.50.140">
    <property type="entry name" value="Nucleic acid-binding proteins"/>
    <property type="match status" value="1"/>
</dbReference>
<evidence type="ECO:0000313" key="10">
    <source>
        <dbReference type="Proteomes" id="UP000321567"/>
    </source>
</evidence>
<evidence type="ECO:0000256" key="5">
    <source>
        <dbReference type="ARBA" id="ARBA00023014"/>
    </source>
</evidence>
<evidence type="ECO:0000256" key="6">
    <source>
        <dbReference type="PROSITE-ProRule" id="PRU01024"/>
    </source>
</evidence>
<gene>
    <name evidence="9" type="ORF">ROR02_12860</name>
</gene>
<dbReference type="SUPFAM" id="SSF50249">
    <property type="entry name" value="Nucleic acid-binding proteins"/>
    <property type="match status" value="1"/>
</dbReference>
<dbReference type="InterPro" id="IPR029063">
    <property type="entry name" value="SAM-dependent_MTases_sf"/>
</dbReference>
<feature type="binding site" evidence="6">
    <location>
        <position position="365"/>
    </location>
    <ligand>
        <name>S-adenosyl-L-methionine</name>
        <dbReference type="ChEBI" id="CHEBI:59789"/>
    </ligand>
</feature>
<evidence type="ECO:0000313" key="9">
    <source>
        <dbReference type="EMBL" id="GEO81155.1"/>
    </source>
</evidence>
<evidence type="ECO:0000259" key="8">
    <source>
        <dbReference type="PROSITE" id="PS50926"/>
    </source>
</evidence>
<dbReference type="RefSeq" id="WP_147163195.1">
    <property type="nucleotide sequence ID" value="NZ_BJZO01000027.1"/>
</dbReference>
<keyword evidence="3 6" id="KW-0808">Transferase</keyword>
<keyword evidence="1" id="KW-0479">Metal-binding</keyword>
<feature type="region of interest" description="Disordered" evidence="7">
    <location>
        <begin position="1"/>
        <end position="29"/>
    </location>
</feature>
<comment type="similarity">
    <text evidence="6">Belongs to the class I-like SAM-binding methyltransferase superfamily. RNA M5U methyltransferase family.</text>
</comment>
<dbReference type="PROSITE" id="PS50926">
    <property type="entry name" value="TRAM"/>
    <property type="match status" value="1"/>
</dbReference>
<dbReference type="InterPro" id="IPR002792">
    <property type="entry name" value="TRAM_dom"/>
</dbReference>
<keyword evidence="4 6" id="KW-0949">S-adenosyl-L-methionine</keyword>